<dbReference type="CDD" id="cd07560">
    <property type="entry name" value="Peptidase_S41_CPP"/>
    <property type="match status" value="1"/>
</dbReference>
<name>A0ABW9Y9Q3_9RHOB</name>
<dbReference type="Pfam" id="PF03572">
    <property type="entry name" value="Peptidase_S41"/>
    <property type="match status" value="1"/>
</dbReference>
<dbReference type="Gene3D" id="2.30.42.10">
    <property type="match status" value="1"/>
</dbReference>
<accession>A0ABW9Y9Q3</accession>
<dbReference type="InterPro" id="IPR055210">
    <property type="entry name" value="CtpA/B_N"/>
</dbReference>
<protein>
    <submittedName>
        <fullName evidence="7">PDZ domain-containing protein</fullName>
    </submittedName>
</protein>
<proteinExistence type="inferred from homology"/>
<evidence type="ECO:0000313" key="8">
    <source>
        <dbReference type="Proteomes" id="UP001517376"/>
    </source>
</evidence>
<dbReference type="Gene3D" id="3.90.226.10">
    <property type="entry name" value="2-enoyl-CoA Hydratase, Chain A, domain 1"/>
    <property type="match status" value="1"/>
</dbReference>
<dbReference type="SUPFAM" id="SSF50156">
    <property type="entry name" value="PDZ domain-like"/>
    <property type="match status" value="1"/>
</dbReference>
<dbReference type="InterPro" id="IPR041489">
    <property type="entry name" value="PDZ_6"/>
</dbReference>
<comment type="similarity">
    <text evidence="1 5">Belongs to the peptidase S41A family.</text>
</comment>
<keyword evidence="8" id="KW-1185">Reference proteome</keyword>
<gene>
    <name evidence="7" type="ORF">GU920_17090</name>
</gene>
<evidence type="ECO:0000256" key="1">
    <source>
        <dbReference type="ARBA" id="ARBA00009179"/>
    </source>
</evidence>
<evidence type="ECO:0000256" key="2">
    <source>
        <dbReference type="ARBA" id="ARBA00022670"/>
    </source>
</evidence>
<dbReference type="InterPro" id="IPR036034">
    <property type="entry name" value="PDZ_sf"/>
</dbReference>
<keyword evidence="2 5" id="KW-0645">Protease</keyword>
<dbReference type="InterPro" id="IPR001478">
    <property type="entry name" value="PDZ"/>
</dbReference>
<dbReference type="SUPFAM" id="SSF52096">
    <property type="entry name" value="ClpP/crotonase"/>
    <property type="match status" value="1"/>
</dbReference>
<evidence type="ECO:0000259" key="6">
    <source>
        <dbReference type="PROSITE" id="PS50106"/>
    </source>
</evidence>
<evidence type="ECO:0000313" key="7">
    <source>
        <dbReference type="EMBL" id="NBE09263.1"/>
    </source>
</evidence>
<sequence>MKKFVMAALGGTVAGALLTTQVAGPLIAQEAERNENVYQQLDLFGDIFERIRSQYVEETDSQQLIEAAINGMLTSLDPHSSYLPPEDFDDMQVQTRGEFGGLGIEVTQEEGFVKVVSPMDDTPAAAAGIEAGDFITHVNGESVMGLTLDDAVEMMRGPVGSEIIITVVREGVDEPFDVSIIRDTIKVTAVRSRVVGKTVVLRITTFNDQTTPGLEEQMAKSVEELGGMENVDGFVIDLRNNPGGLLTEAISVSDAFLEKGEIVSTRGRDPADGERFNATPGDLTEGKPIVLLINGGSASASEIVAGALQDHRRAIVVGTKSFGKGSVQTVVPLRGDGAMRLTTARYYTPSGRSIQALGVMPDIVVNQPVAEPPAEGEEETSAATAPSSEADLRGIISNDSMTEDERKLLEEERAQIEDAAKLRDEDYQLAYAVDILRGLNAVAPAASQN</sequence>
<dbReference type="PANTHER" id="PTHR32060:SF30">
    <property type="entry name" value="CARBOXY-TERMINAL PROCESSING PROTEASE CTPA"/>
    <property type="match status" value="1"/>
</dbReference>
<dbReference type="Gene3D" id="3.30.750.44">
    <property type="match status" value="1"/>
</dbReference>
<dbReference type="InterPro" id="IPR005151">
    <property type="entry name" value="Tail-specific_protease"/>
</dbReference>
<keyword evidence="4 5" id="KW-0720">Serine protease</keyword>
<dbReference type="CDD" id="cd06782">
    <property type="entry name" value="cpPDZ_CPP-like"/>
    <property type="match status" value="1"/>
</dbReference>
<dbReference type="Pfam" id="PF17820">
    <property type="entry name" value="PDZ_6"/>
    <property type="match status" value="1"/>
</dbReference>
<dbReference type="NCBIfam" id="TIGR00225">
    <property type="entry name" value="prc"/>
    <property type="match status" value="1"/>
</dbReference>
<keyword evidence="3 5" id="KW-0378">Hydrolase</keyword>
<evidence type="ECO:0000256" key="5">
    <source>
        <dbReference type="RuleBase" id="RU004404"/>
    </source>
</evidence>
<dbReference type="EMBL" id="JAAATW010000004">
    <property type="protein sequence ID" value="NBE09263.1"/>
    <property type="molecule type" value="Genomic_DNA"/>
</dbReference>
<dbReference type="InterPro" id="IPR004447">
    <property type="entry name" value="Peptidase_S41A"/>
</dbReference>
<dbReference type="PANTHER" id="PTHR32060">
    <property type="entry name" value="TAIL-SPECIFIC PROTEASE"/>
    <property type="match status" value="1"/>
</dbReference>
<dbReference type="Proteomes" id="UP001517376">
    <property type="component" value="Unassembled WGS sequence"/>
</dbReference>
<dbReference type="Pfam" id="PF22694">
    <property type="entry name" value="CtpB_N-like"/>
    <property type="match status" value="1"/>
</dbReference>
<dbReference type="SMART" id="SM00228">
    <property type="entry name" value="PDZ"/>
    <property type="match status" value="1"/>
</dbReference>
<comment type="caution">
    <text evidence="7">The sequence shown here is derived from an EMBL/GenBank/DDBJ whole genome shotgun (WGS) entry which is preliminary data.</text>
</comment>
<reference evidence="8" key="1">
    <citation type="submission" date="2020-01" db="EMBL/GenBank/DDBJ databases">
        <title>Sphingomonas sp. strain CSW-10.</title>
        <authorList>
            <person name="Chen W.-M."/>
        </authorList>
    </citation>
    <scope>NUCLEOTIDE SEQUENCE [LARGE SCALE GENOMIC DNA]</scope>
    <source>
        <strain evidence="8">CCP-1</strain>
    </source>
</reference>
<evidence type="ECO:0000256" key="4">
    <source>
        <dbReference type="ARBA" id="ARBA00022825"/>
    </source>
</evidence>
<dbReference type="InterPro" id="IPR029045">
    <property type="entry name" value="ClpP/crotonase-like_dom_sf"/>
</dbReference>
<feature type="domain" description="PDZ" evidence="6">
    <location>
        <begin position="88"/>
        <end position="156"/>
    </location>
</feature>
<dbReference type="RefSeq" id="WP_161768327.1">
    <property type="nucleotide sequence ID" value="NZ_JAAATW010000004.1"/>
</dbReference>
<dbReference type="SMART" id="SM00245">
    <property type="entry name" value="TSPc"/>
    <property type="match status" value="1"/>
</dbReference>
<evidence type="ECO:0000256" key="3">
    <source>
        <dbReference type="ARBA" id="ARBA00022801"/>
    </source>
</evidence>
<organism evidence="7 8">
    <name type="scientific">Paragemmobacter ruber</name>
    <dbReference type="NCBI Taxonomy" id="1985673"/>
    <lineage>
        <taxon>Bacteria</taxon>
        <taxon>Pseudomonadati</taxon>
        <taxon>Pseudomonadota</taxon>
        <taxon>Alphaproteobacteria</taxon>
        <taxon>Rhodobacterales</taxon>
        <taxon>Paracoccaceae</taxon>
        <taxon>Paragemmobacter</taxon>
    </lineage>
</organism>
<dbReference type="PROSITE" id="PS50106">
    <property type="entry name" value="PDZ"/>
    <property type="match status" value="1"/>
</dbReference>